<gene>
    <name evidence="2" type="ORF">P5673_004243</name>
</gene>
<protein>
    <submittedName>
        <fullName evidence="2">Uncharacterized protein</fullName>
    </submittedName>
</protein>
<reference evidence="2" key="1">
    <citation type="journal article" date="2023" name="G3 (Bethesda)">
        <title>Whole genome assembly and annotation of the endangered Caribbean coral Acropora cervicornis.</title>
        <authorList>
            <person name="Selwyn J.D."/>
            <person name="Vollmer S.V."/>
        </authorList>
    </citation>
    <scope>NUCLEOTIDE SEQUENCE</scope>
    <source>
        <strain evidence="2">K2</strain>
    </source>
</reference>
<dbReference type="EMBL" id="JARQWQ010000007">
    <property type="protein sequence ID" value="KAK2570566.1"/>
    <property type="molecule type" value="Genomic_DNA"/>
</dbReference>
<dbReference type="AlphaFoldDB" id="A0AAD9R001"/>
<evidence type="ECO:0000313" key="3">
    <source>
        <dbReference type="Proteomes" id="UP001249851"/>
    </source>
</evidence>
<feature type="region of interest" description="Disordered" evidence="1">
    <location>
        <begin position="192"/>
        <end position="212"/>
    </location>
</feature>
<accession>A0AAD9R001</accession>
<evidence type="ECO:0000313" key="2">
    <source>
        <dbReference type="EMBL" id="KAK2570566.1"/>
    </source>
</evidence>
<evidence type="ECO:0000256" key="1">
    <source>
        <dbReference type="SAM" id="MobiDB-lite"/>
    </source>
</evidence>
<feature type="region of interest" description="Disordered" evidence="1">
    <location>
        <begin position="129"/>
        <end position="150"/>
    </location>
</feature>
<sequence>MALTSSLPCIDTLAFQLQRHRLDENRHNIKPAFCCSWSEPFDLDFAGKAHSNPKRSRSLPTALTAKRKESAIMKAHQFAFGGLKKANESDENLNETHEIGKAGVDIHSASLHTSPGHLTLSVDKYANQENRHKDPPNFSESPEGSDEEVSGLLVNSVKKSDDLSINQVVLAEITPSTRKFIQSKNRIPGLSSALKRNLDEQENSSHVKKRHRPRLDFEKMQRSRNMVAPIQTRDPSIFDEVYFKPIIKFNKNE</sequence>
<reference evidence="2" key="2">
    <citation type="journal article" date="2023" name="Science">
        <title>Genomic signatures of disease resistance in endangered staghorn corals.</title>
        <authorList>
            <person name="Vollmer S.V."/>
            <person name="Selwyn J.D."/>
            <person name="Despard B.A."/>
            <person name="Roesel C.L."/>
        </authorList>
    </citation>
    <scope>NUCLEOTIDE SEQUENCE</scope>
    <source>
        <strain evidence="2">K2</strain>
    </source>
</reference>
<keyword evidence="3" id="KW-1185">Reference proteome</keyword>
<feature type="compositionally biased region" description="Basic and acidic residues" evidence="1">
    <location>
        <begin position="196"/>
        <end position="205"/>
    </location>
</feature>
<name>A0AAD9R001_ACRCE</name>
<dbReference type="Proteomes" id="UP001249851">
    <property type="component" value="Unassembled WGS sequence"/>
</dbReference>
<proteinExistence type="predicted"/>
<comment type="caution">
    <text evidence="2">The sequence shown here is derived from an EMBL/GenBank/DDBJ whole genome shotgun (WGS) entry which is preliminary data.</text>
</comment>
<organism evidence="2 3">
    <name type="scientific">Acropora cervicornis</name>
    <name type="common">Staghorn coral</name>
    <dbReference type="NCBI Taxonomy" id="6130"/>
    <lineage>
        <taxon>Eukaryota</taxon>
        <taxon>Metazoa</taxon>
        <taxon>Cnidaria</taxon>
        <taxon>Anthozoa</taxon>
        <taxon>Hexacorallia</taxon>
        <taxon>Scleractinia</taxon>
        <taxon>Astrocoeniina</taxon>
        <taxon>Acroporidae</taxon>
        <taxon>Acropora</taxon>
    </lineage>
</organism>